<dbReference type="Proteomes" id="UP000623440">
    <property type="component" value="Unassembled WGS sequence"/>
</dbReference>
<sequence>MLEENTMERISLIRSLSELDGTCYFEILPGKYEGNCWNQNSVFITEEIFGYFEPVFERHEPDFDHYAFMAIGKDVWTLIISDFSNLMQVLEQSQDVQELEGKVGFVFRDSMCRFASDFRSNAMTLAGVLRELSEWLEEQLKNHDCISVLGI</sequence>
<gene>
    <name evidence="1" type="ORF">H6G97_18910</name>
</gene>
<protein>
    <submittedName>
        <fullName evidence="1">Uncharacterized protein</fullName>
    </submittedName>
</protein>
<accession>A0ABR8DQR8</accession>
<reference evidence="1 2" key="1">
    <citation type="journal article" date="2020" name="ISME J.">
        <title>Comparative genomics reveals insights into cyanobacterial evolution and habitat adaptation.</title>
        <authorList>
            <person name="Chen M.Y."/>
            <person name="Teng W.K."/>
            <person name="Zhao L."/>
            <person name="Hu C.X."/>
            <person name="Zhou Y.K."/>
            <person name="Han B.P."/>
            <person name="Song L.R."/>
            <person name="Shu W.S."/>
        </authorList>
    </citation>
    <scope>NUCLEOTIDE SEQUENCE [LARGE SCALE GENOMIC DNA]</scope>
    <source>
        <strain evidence="1 2">FACHB-838</strain>
    </source>
</reference>
<dbReference type="EMBL" id="JACJSI010000036">
    <property type="protein sequence ID" value="MBD2531544.1"/>
    <property type="molecule type" value="Genomic_DNA"/>
</dbReference>
<comment type="caution">
    <text evidence="1">The sequence shown here is derived from an EMBL/GenBank/DDBJ whole genome shotgun (WGS) entry which is preliminary data.</text>
</comment>
<keyword evidence="2" id="KW-1185">Reference proteome</keyword>
<evidence type="ECO:0000313" key="1">
    <source>
        <dbReference type="EMBL" id="MBD2531544.1"/>
    </source>
</evidence>
<proteinExistence type="predicted"/>
<organism evidence="1 2">
    <name type="scientific">Nostoc flagelliforme FACHB-838</name>
    <dbReference type="NCBI Taxonomy" id="2692904"/>
    <lineage>
        <taxon>Bacteria</taxon>
        <taxon>Bacillati</taxon>
        <taxon>Cyanobacteriota</taxon>
        <taxon>Cyanophyceae</taxon>
        <taxon>Nostocales</taxon>
        <taxon>Nostocaceae</taxon>
        <taxon>Nostoc</taxon>
    </lineage>
</organism>
<evidence type="ECO:0000313" key="2">
    <source>
        <dbReference type="Proteomes" id="UP000623440"/>
    </source>
</evidence>
<name>A0ABR8DQR8_9NOSO</name>